<feature type="compositionally biased region" description="Low complexity" evidence="4">
    <location>
        <begin position="351"/>
        <end position="369"/>
    </location>
</feature>
<feature type="compositionally biased region" description="Acidic residues" evidence="4">
    <location>
        <begin position="522"/>
        <end position="531"/>
    </location>
</feature>
<organism evidence="6 7">
    <name type="scientific">Besnoitia besnoiti</name>
    <name type="common">Apicomplexan protozoan</name>
    <dbReference type="NCBI Taxonomy" id="94643"/>
    <lineage>
        <taxon>Eukaryota</taxon>
        <taxon>Sar</taxon>
        <taxon>Alveolata</taxon>
        <taxon>Apicomplexa</taxon>
        <taxon>Conoidasida</taxon>
        <taxon>Coccidia</taxon>
        <taxon>Eucoccidiorida</taxon>
        <taxon>Eimeriorina</taxon>
        <taxon>Sarcocystidae</taxon>
        <taxon>Besnoitia</taxon>
    </lineage>
</organism>
<dbReference type="Pfam" id="PF00565">
    <property type="entry name" value="SNase"/>
    <property type="match status" value="1"/>
</dbReference>
<dbReference type="PANTHER" id="PTHR12302">
    <property type="entry name" value="EBNA2 BINDING PROTEIN P100"/>
    <property type="match status" value="1"/>
</dbReference>
<evidence type="ECO:0000313" key="7">
    <source>
        <dbReference type="Proteomes" id="UP000224006"/>
    </source>
</evidence>
<dbReference type="GO" id="GO:0004519">
    <property type="term" value="F:endonuclease activity"/>
    <property type="evidence" value="ECO:0007669"/>
    <property type="project" value="UniProtKB-KW"/>
</dbReference>
<keyword evidence="3" id="KW-0378">Hydrolase</keyword>
<evidence type="ECO:0000256" key="4">
    <source>
        <dbReference type="SAM" id="MobiDB-lite"/>
    </source>
</evidence>
<dbReference type="KEGG" id="bbes:BESB_059880"/>
<dbReference type="Proteomes" id="UP000224006">
    <property type="component" value="Chromosome V"/>
</dbReference>
<protein>
    <submittedName>
        <fullName evidence="6">Putative nuclease</fullName>
    </submittedName>
</protein>
<dbReference type="InterPro" id="IPR035437">
    <property type="entry name" value="SNase_OB-fold_sf"/>
</dbReference>
<comment type="caution">
    <text evidence="6">The sequence shown here is derived from an EMBL/GenBank/DDBJ whole genome shotgun (WGS) entry which is preliminary data.</text>
</comment>
<name>A0A2A9MFS2_BESBE</name>
<dbReference type="VEuPathDB" id="ToxoDB:BESB_059880"/>
<dbReference type="PANTHER" id="PTHR12302:SF3">
    <property type="entry name" value="SERINE_THREONINE-PROTEIN KINASE 31"/>
    <property type="match status" value="1"/>
</dbReference>
<dbReference type="OrthoDB" id="332200at2759"/>
<feature type="region of interest" description="Disordered" evidence="4">
    <location>
        <begin position="310"/>
        <end position="547"/>
    </location>
</feature>
<keyword evidence="1" id="KW-0540">Nuclease</keyword>
<dbReference type="GeneID" id="40310916"/>
<feature type="compositionally biased region" description="Basic residues" evidence="4">
    <location>
        <begin position="403"/>
        <end position="416"/>
    </location>
</feature>
<dbReference type="SUPFAM" id="SSF50199">
    <property type="entry name" value="Staphylococcal nuclease"/>
    <property type="match status" value="1"/>
</dbReference>
<dbReference type="GO" id="GO:0005737">
    <property type="term" value="C:cytoplasm"/>
    <property type="evidence" value="ECO:0007669"/>
    <property type="project" value="TreeGrafter"/>
</dbReference>
<dbReference type="SMART" id="SM00318">
    <property type="entry name" value="SNc"/>
    <property type="match status" value="1"/>
</dbReference>
<evidence type="ECO:0000259" key="5">
    <source>
        <dbReference type="PROSITE" id="PS50830"/>
    </source>
</evidence>
<feature type="region of interest" description="Disordered" evidence="4">
    <location>
        <begin position="1"/>
        <end position="32"/>
    </location>
</feature>
<accession>A0A2A9MFS2</accession>
<reference evidence="6 7" key="1">
    <citation type="submission" date="2017-09" db="EMBL/GenBank/DDBJ databases">
        <title>Genome sequencing of Besnoitia besnoiti strain Bb-Ger1.</title>
        <authorList>
            <person name="Schares G."/>
            <person name="Venepally P."/>
            <person name="Lorenzi H.A."/>
        </authorList>
    </citation>
    <scope>NUCLEOTIDE SEQUENCE [LARGE SCALE GENOMIC DNA]</scope>
    <source>
        <strain evidence="6 7">Bb-Ger1</strain>
    </source>
</reference>
<dbReference type="GO" id="GO:0016787">
    <property type="term" value="F:hydrolase activity"/>
    <property type="evidence" value="ECO:0007669"/>
    <property type="project" value="UniProtKB-KW"/>
</dbReference>
<feature type="compositionally biased region" description="Basic and acidic residues" evidence="4">
    <location>
        <begin position="98"/>
        <end position="110"/>
    </location>
</feature>
<feature type="compositionally biased region" description="Acidic residues" evidence="4">
    <location>
        <begin position="471"/>
        <end position="497"/>
    </location>
</feature>
<feature type="compositionally biased region" description="Basic residues" evidence="4">
    <location>
        <begin position="371"/>
        <end position="385"/>
    </location>
</feature>
<dbReference type="InterPro" id="IPR016071">
    <property type="entry name" value="Staphylococal_nuclease_OB-fold"/>
</dbReference>
<feature type="domain" description="TNase-like" evidence="5">
    <location>
        <begin position="68"/>
        <end position="299"/>
    </location>
</feature>
<dbReference type="Gene3D" id="2.40.50.90">
    <property type="match status" value="1"/>
</dbReference>
<evidence type="ECO:0000313" key="6">
    <source>
        <dbReference type="EMBL" id="PFH35101.1"/>
    </source>
</evidence>
<gene>
    <name evidence="6" type="ORF">BESB_059880</name>
</gene>
<dbReference type="AlphaFoldDB" id="A0A2A9MFS2"/>
<dbReference type="RefSeq" id="XP_029219110.1">
    <property type="nucleotide sequence ID" value="XM_029364402.1"/>
</dbReference>
<evidence type="ECO:0000256" key="3">
    <source>
        <dbReference type="ARBA" id="ARBA00022801"/>
    </source>
</evidence>
<feature type="region of interest" description="Disordered" evidence="4">
    <location>
        <begin position="90"/>
        <end position="121"/>
    </location>
</feature>
<proteinExistence type="predicted"/>
<dbReference type="STRING" id="94643.A0A2A9MFS2"/>
<dbReference type="EMBL" id="NWUJ01000005">
    <property type="protein sequence ID" value="PFH35101.1"/>
    <property type="molecule type" value="Genomic_DNA"/>
</dbReference>
<feature type="compositionally biased region" description="Basic and acidic residues" evidence="4">
    <location>
        <begin position="509"/>
        <end position="521"/>
    </location>
</feature>
<evidence type="ECO:0000256" key="1">
    <source>
        <dbReference type="ARBA" id="ARBA00022722"/>
    </source>
</evidence>
<feature type="compositionally biased region" description="Low complexity" evidence="4">
    <location>
        <begin position="316"/>
        <end position="341"/>
    </location>
</feature>
<sequence length="547" mass="59075">MGCTQSAAKRVRETRASQEGSGSAPTAEVPAPYCRPFSPEDFYMGEEFFLTEESIGSSVLDRQLCIVGRCVNVSDGDSIRVRHIPNGQLLYPLRQPRKPGEKRGPERTTPGDDEDASKRWKGKLTENTIRIRLYAIDAPETAKFGNPGQPFAQEAKDFVTERLLGKIVYVKCLAKDQYGRLLARVLIPRPDDAPAPPCSATADDEGKAADPAESDFVVCACFLKLYGSSKIKGAKKDKDTPPEVPGAPSWWCDDVCEELLMQGLACLYRGGGATYCDQQPLLVNLEAAAKENHVGLWGLSQQELQLPGEYKKATRAGRSSPSPRAGGASSVSPSGSPVASPDRGRGRRSRSPSPARGSGSLIARGSPSRGRGGRGRGGGRGRSRGWRAVGEQAQEFSAEQGRKSGRRRKRGKRKRRGSAESQVPAYELRVCPEELGPEGTEGEGEAVPASPGDGEGVADELDRNVYLAESEAADGEWQGEGDETGEVAEIEEGETQNEAEGVTTYYEGAEEKEAADEHDAAETEGDEDYWGDSEQPYNEDTWNDTHA</sequence>
<keyword evidence="2" id="KW-0255">Endonuclease</keyword>
<dbReference type="PROSITE" id="PS50830">
    <property type="entry name" value="TNASE_3"/>
    <property type="match status" value="1"/>
</dbReference>
<keyword evidence="7" id="KW-1185">Reference proteome</keyword>
<evidence type="ECO:0000256" key="2">
    <source>
        <dbReference type="ARBA" id="ARBA00022759"/>
    </source>
</evidence>